<keyword evidence="14" id="KW-1185">Reference proteome</keyword>
<dbReference type="SUPFAM" id="SSF56935">
    <property type="entry name" value="Porins"/>
    <property type="match status" value="1"/>
</dbReference>
<feature type="signal peptide" evidence="11">
    <location>
        <begin position="1"/>
        <end position="21"/>
    </location>
</feature>
<gene>
    <name evidence="13" type="ORF">C2869_03295</name>
</gene>
<dbReference type="Pfam" id="PF13609">
    <property type="entry name" value="Porin_4"/>
    <property type="match status" value="1"/>
</dbReference>
<dbReference type="InterPro" id="IPR002299">
    <property type="entry name" value="Porin_Neis"/>
</dbReference>
<evidence type="ECO:0000256" key="6">
    <source>
        <dbReference type="ARBA" id="ARBA00022729"/>
    </source>
</evidence>
<protein>
    <submittedName>
        <fullName evidence="13">Porin</fullName>
    </submittedName>
</protein>
<dbReference type="OrthoDB" id="8173690at2"/>
<comment type="subcellular location">
    <subcellularLocation>
        <location evidence="1">Cell outer membrane</location>
        <topology evidence="1">Multi-pass membrane protein</topology>
    </subcellularLocation>
</comment>
<dbReference type="GO" id="GO:0006811">
    <property type="term" value="P:monoatomic ion transport"/>
    <property type="evidence" value="ECO:0007669"/>
    <property type="project" value="UniProtKB-KW"/>
</dbReference>
<evidence type="ECO:0000256" key="8">
    <source>
        <dbReference type="ARBA" id="ARBA00023114"/>
    </source>
</evidence>
<evidence type="ECO:0000313" key="14">
    <source>
        <dbReference type="Proteomes" id="UP000244441"/>
    </source>
</evidence>
<evidence type="ECO:0000256" key="3">
    <source>
        <dbReference type="ARBA" id="ARBA00022448"/>
    </source>
</evidence>
<dbReference type="PANTHER" id="PTHR34501:SF9">
    <property type="entry name" value="MAJOR OUTER MEMBRANE PROTEIN P.IA"/>
    <property type="match status" value="1"/>
</dbReference>
<accession>A0A2S0VMS2</accession>
<evidence type="ECO:0000256" key="11">
    <source>
        <dbReference type="SAM" id="SignalP"/>
    </source>
</evidence>
<feature type="domain" description="Porin" evidence="12">
    <location>
        <begin position="12"/>
        <end position="293"/>
    </location>
</feature>
<keyword evidence="3" id="KW-0813">Transport</keyword>
<dbReference type="InterPro" id="IPR033900">
    <property type="entry name" value="Gram_neg_porin_domain"/>
</dbReference>
<organism evidence="13 14">
    <name type="scientific">Saccharobesus litoralis</name>
    <dbReference type="NCBI Taxonomy" id="2172099"/>
    <lineage>
        <taxon>Bacteria</taxon>
        <taxon>Pseudomonadati</taxon>
        <taxon>Pseudomonadota</taxon>
        <taxon>Gammaproteobacteria</taxon>
        <taxon>Alteromonadales</taxon>
        <taxon>Alteromonadaceae</taxon>
        <taxon>Saccharobesus</taxon>
    </lineage>
</organism>
<sequence>MKSLVTATLITSAMFASFAQADDSKAIQLYGKANLAVVVADEGVDTYSDIKSHASRFGAKGEFKLDNGLTALYVYEWQVNPDDKKDNLTARNQYLGVKGNFGEVVIGRIDTAFKKSQGKVDLFSDYKADIKNLWEGENRLADVINFKSASFNGFKVAATYVTEASDDPEAKPGVSLAVSYGDEKLKKSDTYFAIANDSEVDGVDATRFVASIKLDQLKLGAIYQTEEKVDGTDELDGIFVSAAYKLGSATLKAQYQTADQDMGANKTSTTLGVDYKLGAATKAYTWYSRIDNDIDGSDEGYFALGLEQKF</sequence>
<name>A0A2S0VMS2_9ALTE</name>
<keyword evidence="5" id="KW-0812">Transmembrane</keyword>
<dbReference type="GO" id="GO:0009279">
    <property type="term" value="C:cell outer membrane"/>
    <property type="evidence" value="ECO:0007669"/>
    <property type="project" value="UniProtKB-SubCell"/>
</dbReference>
<feature type="chain" id="PRO_5015708396" evidence="11">
    <location>
        <begin position="22"/>
        <end position="310"/>
    </location>
</feature>
<evidence type="ECO:0000256" key="10">
    <source>
        <dbReference type="ARBA" id="ARBA00023237"/>
    </source>
</evidence>
<evidence type="ECO:0000256" key="5">
    <source>
        <dbReference type="ARBA" id="ARBA00022692"/>
    </source>
</evidence>
<dbReference type="GO" id="GO:0046930">
    <property type="term" value="C:pore complex"/>
    <property type="evidence" value="ECO:0007669"/>
    <property type="project" value="UniProtKB-KW"/>
</dbReference>
<keyword evidence="6 11" id="KW-0732">Signal</keyword>
<evidence type="ECO:0000256" key="2">
    <source>
        <dbReference type="ARBA" id="ARBA00011233"/>
    </source>
</evidence>
<proteinExistence type="predicted"/>
<evidence type="ECO:0000256" key="7">
    <source>
        <dbReference type="ARBA" id="ARBA00023065"/>
    </source>
</evidence>
<evidence type="ECO:0000259" key="12">
    <source>
        <dbReference type="Pfam" id="PF13609"/>
    </source>
</evidence>
<dbReference type="PRINTS" id="PR00184">
    <property type="entry name" value="NEISSPPORIN"/>
</dbReference>
<dbReference type="InterPro" id="IPR050298">
    <property type="entry name" value="Gram-neg_bact_OMP"/>
</dbReference>
<dbReference type="AlphaFoldDB" id="A0A2S0VMS2"/>
<reference evidence="13 14" key="1">
    <citation type="submission" date="2018-01" db="EMBL/GenBank/DDBJ databases">
        <title>Genome sequence of a Cantenovulum-like bacteria.</title>
        <authorList>
            <person name="Tan W.R."/>
            <person name="Lau N.-S."/>
            <person name="Go F."/>
            <person name="Amirul A.-A.A."/>
        </authorList>
    </citation>
    <scope>NUCLEOTIDE SEQUENCE [LARGE SCALE GENOMIC DNA]</scope>
    <source>
        <strain evidence="13 14">CCB-QB4</strain>
    </source>
</reference>
<dbReference type="Gene3D" id="2.40.160.10">
    <property type="entry name" value="Porin"/>
    <property type="match status" value="1"/>
</dbReference>
<evidence type="ECO:0000256" key="4">
    <source>
        <dbReference type="ARBA" id="ARBA00022452"/>
    </source>
</evidence>
<dbReference type="KEGG" id="cate:C2869_03295"/>
<comment type="subunit">
    <text evidence="2">Homotrimer.</text>
</comment>
<dbReference type="PANTHER" id="PTHR34501">
    <property type="entry name" value="PROTEIN YDDL-RELATED"/>
    <property type="match status" value="1"/>
</dbReference>
<dbReference type="RefSeq" id="WP_108601594.1">
    <property type="nucleotide sequence ID" value="NZ_CP026604.1"/>
</dbReference>
<keyword evidence="4" id="KW-1134">Transmembrane beta strand</keyword>
<evidence type="ECO:0000256" key="1">
    <source>
        <dbReference type="ARBA" id="ARBA00004571"/>
    </source>
</evidence>
<dbReference type="EMBL" id="CP026604">
    <property type="protein sequence ID" value="AWB65518.1"/>
    <property type="molecule type" value="Genomic_DNA"/>
</dbReference>
<evidence type="ECO:0000256" key="9">
    <source>
        <dbReference type="ARBA" id="ARBA00023136"/>
    </source>
</evidence>
<keyword evidence="10" id="KW-0998">Cell outer membrane</keyword>
<dbReference type="InterPro" id="IPR023614">
    <property type="entry name" value="Porin_dom_sf"/>
</dbReference>
<dbReference type="GO" id="GO:0015288">
    <property type="term" value="F:porin activity"/>
    <property type="evidence" value="ECO:0007669"/>
    <property type="project" value="UniProtKB-KW"/>
</dbReference>
<keyword evidence="9" id="KW-0472">Membrane</keyword>
<dbReference type="CDD" id="cd00342">
    <property type="entry name" value="gram_neg_porins"/>
    <property type="match status" value="1"/>
</dbReference>
<keyword evidence="7" id="KW-0406">Ion transport</keyword>
<dbReference type="Proteomes" id="UP000244441">
    <property type="component" value="Chromosome"/>
</dbReference>
<keyword evidence="8" id="KW-0626">Porin</keyword>
<evidence type="ECO:0000313" key="13">
    <source>
        <dbReference type="EMBL" id="AWB65518.1"/>
    </source>
</evidence>